<dbReference type="OrthoDB" id="10479756at2759"/>
<dbReference type="AlphaFoldDB" id="A0A815LW82"/>
<feature type="region of interest" description="Disordered" evidence="1">
    <location>
        <begin position="145"/>
        <end position="166"/>
    </location>
</feature>
<proteinExistence type="predicted"/>
<organism evidence="3 4">
    <name type="scientific">Adineta ricciae</name>
    <name type="common">Rotifer</name>
    <dbReference type="NCBI Taxonomy" id="249248"/>
    <lineage>
        <taxon>Eukaryota</taxon>
        <taxon>Metazoa</taxon>
        <taxon>Spiralia</taxon>
        <taxon>Gnathifera</taxon>
        <taxon>Rotifera</taxon>
        <taxon>Eurotatoria</taxon>
        <taxon>Bdelloidea</taxon>
        <taxon>Adinetida</taxon>
        <taxon>Adinetidae</taxon>
        <taxon>Adineta</taxon>
    </lineage>
</organism>
<evidence type="ECO:0000313" key="4">
    <source>
        <dbReference type="Proteomes" id="UP000663828"/>
    </source>
</evidence>
<sequence length="266" mass="29944">MSTKTHTRSHSTKFYKRIFNKHPFDSSRQPIDSNIDLNQAKVTQHTQIDEQASSYQNHPHQHRLSIKSLTTSFDRFPSWHNILSRKTSSASTFCGETINDLALCIEGCQIRTIHQQHQRRVFSLTQSRLNSLSKRSPINLTITYPSRENSDEFQPSTSPLPNNSQSHSTNYLSITRLVPTSLAGSYDHLLTNQVNVPLSTSFHVTSQQSSTSKELSPDLTITKTTSANFYYVPASDSLVFNNLVGTSLTALVPLHSTNHESKNTII</sequence>
<name>A0A815LW82_ADIRI</name>
<protein>
    <submittedName>
        <fullName evidence="3">Uncharacterized protein</fullName>
    </submittedName>
</protein>
<dbReference type="EMBL" id="CAJNOJ010000050">
    <property type="protein sequence ID" value="CAF0962602.1"/>
    <property type="molecule type" value="Genomic_DNA"/>
</dbReference>
<accession>A0A815LW82</accession>
<evidence type="ECO:0000313" key="3">
    <source>
        <dbReference type="EMBL" id="CAF1416104.1"/>
    </source>
</evidence>
<dbReference type="Proteomes" id="UP000663828">
    <property type="component" value="Unassembled WGS sequence"/>
</dbReference>
<keyword evidence="4" id="KW-1185">Reference proteome</keyword>
<dbReference type="Proteomes" id="UP000663852">
    <property type="component" value="Unassembled WGS sequence"/>
</dbReference>
<reference evidence="3" key="1">
    <citation type="submission" date="2021-02" db="EMBL/GenBank/DDBJ databases">
        <authorList>
            <person name="Nowell W R."/>
        </authorList>
    </citation>
    <scope>NUCLEOTIDE SEQUENCE</scope>
</reference>
<gene>
    <name evidence="2" type="ORF">EDS130_LOCUS12928</name>
    <name evidence="3" type="ORF">XAT740_LOCUS34945</name>
</gene>
<dbReference type="EMBL" id="CAJNOR010003458">
    <property type="protein sequence ID" value="CAF1416104.1"/>
    <property type="molecule type" value="Genomic_DNA"/>
</dbReference>
<evidence type="ECO:0000313" key="2">
    <source>
        <dbReference type="EMBL" id="CAF0962602.1"/>
    </source>
</evidence>
<comment type="caution">
    <text evidence="3">The sequence shown here is derived from an EMBL/GenBank/DDBJ whole genome shotgun (WGS) entry which is preliminary data.</text>
</comment>
<evidence type="ECO:0000256" key="1">
    <source>
        <dbReference type="SAM" id="MobiDB-lite"/>
    </source>
</evidence>